<keyword evidence="2" id="KW-1133">Transmembrane helix</keyword>
<reference evidence="3" key="4">
    <citation type="submission" date="2019-03" db="UniProtKB">
        <authorList>
            <consortium name="EnsemblPlants"/>
        </authorList>
    </citation>
    <scope>IDENTIFICATION</scope>
</reference>
<evidence type="ECO:0000313" key="4">
    <source>
        <dbReference type="Proteomes" id="UP000015105"/>
    </source>
</evidence>
<keyword evidence="4" id="KW-1185">Reference proteome</keyword>
<keyword evidence="2" id="KW-0472">Membrane</keyword>
<dbReference type="GO" id="GO:0046872">
    <property type="term" value="F:metal ion binding"/>
    <property type="evidence" value="ECO:0007669"/>
    <property type="project" value="UniProtKB-KW"/>
</dbReference>
<protein>
    <submittedName>
        <fullName evidence="3">Uncharacterized protein</fullName>
    </submittedName>
</protein>
<reference evidence="4" key="2">
    <citation type="journal article" date="2017" name="Nat. Plants">
        <title>The Aegilops tauschii genome reveals multiple impacts of transposons.</title>
        <authorList>
            <person name="Zhao G."/>
            <person name="Zou C."/>
            <person name="Li K."/>
            <person name="Wang K."/>
            <person name="Li T."/>
            <person name="Gao L."/>
            <person name="Zhang X."/>
            <person name="Wang H."/>
            <person name="Yang Z."/>
            <person name="Liu X."/>
            <person name="Jiang W."/>
            <person name="Mao L."/>
            <person name="Kong X."/>
            <person name="Jiao Y."/>
            <person name="Jia J."/>
        </authorList>
    </citation>
    <scope>NUCLEOTIDE SEQUENCE [LARGE SCALE GENOMIC DNA]</scope>
    <source>
        <strain evidence="4">cv. AL8/78</strain>
    </source>
</reference>
<proteinExistence type="predicted"/>
<reference evidence="3" key="5">
    <citation type="journal article" date="2021" name="G3 (Bethesda)">
        <title>Aegilops tauschii genome assembly Aet v5.0 features greater sequence contiguity and improved annotation.</title>
        <authorList>
            <person name="Wang L."/>
            <person name="Zhu T."/>
            <person name="Rodriguez J.C."/>
            <person name="Deal K.R."/>
            <person name="Dubcovsky J."/>
            <person name="McGuire P.E."/>
            <person name="Lux T."/>
            <person name="Spannagl M."/>
            <person name="Mayer K.F.X."/>
            <person name="Baldrich P."/>
            <person name="Meyers B.C."/>
            <person name="Huo N."/>
            <person name="Gu Y.Q."/>
            <person name="Zhou H."/>
            <person name="Devos K.M."/>
            <person name="Bennetzen J.L."/>
            <person name="Unver T."/>
            <person name="Budak H."/>
            <person name="Gulick P.J."/>
            <person name="Galiba G."/>
            <person name="Kalapos B."/>
            <person name="Nelson D.R."/>
            <person name="Li P."/>
            <person name="You F.M."/>
            <person name="Luo M.C."/>
            <person name="Dvorak J."/>
        </authorList>
    </citation>
    <scope>NUCLEOTIDE SEQUENCE [LARGE SCALE GENOMIC DNA]</scope>
    <source>
        <strain evidence="3">cv. AL8/78</strain>
    </source>
</reference>
<keyword evidence="2" id="KW-0812">Transmembrane</keyword>
<dbReference type="InterPro" id="IPR018527">
    <property type="entry name" value="Rubredoxin_Fe_BS"/>
</dbReference>
<dbReference type="Proteomes" id="UP000015105">
    <property type="component" value="Chromosome 7D"/>
</dbReference>
<keyword evidence="1" id="KW-0479">Metal-binding</keyword>
<feature type="transmembrane region" description="Helical" evidence="2">
    <location>
        <begin position="19"/>
        <end position="47"/>
    </location>
</feature>
<sequence length="70" mass="7826">GFSPGACARPRPTPLRFGILLMVATVCTHTVLPTCWICPFCGFYMLLEICNLIPSKKKRNMQFDKTPPPV</sequence>
<evidence type="ECO:0000256" key="2">
    <source>
        <dbReference type="SAM" id="Phobius"/>
    </source>
</evidence>
<reference evidence="3" key="3">
    <citation type="journal article" date="2017" name="Nature">
        <title>Genome sequence of the progenitor of the wheat D genome Aegilops tauschii.</title>
        <authorList>
            <person name="Luo M.C."/>
            <person name="Gu Y.Q."/>
            <person name="Puiu D."/>
            <person name="Wang H."/>
            <person name="Twardziok S.O."/>
            <person name="Deal K.R."/>
            <person name="Huo N."/>
            <person name="Zhu T."/>
            <person name="Wang L."/>
            <person name="Wang Y."/>
            <person name="McGuire P.E."/>
            <person name="Liu S."/>
            <person name="Long H."/>
            <person name="Ramasamy R.K."/>
            <person name="Rodriguez J.C."/>
            <person name="Van S.L."/>
            <person name="Yuan L."/>
            <person name="Wang Z."/>
            <person name="Xia Z."/>
            <person name="Xiao L."/>
            <person name="Anderson O.D."/>
            <person name="Ouyang S."/>
            <person name="Liang Y."/>
            <person name="Zimin A.V."/>
            <person name="Pertea G."/>
            <person name="Qi P."/>
            <person name="Bennetzen J.L."/>
            <person name="Dai X."/>
            <person name="Dawson M.W."/>
            <person name="Muller H.G."/>
            <person name="Kugler K."/>
            <person name="Rivarola-Duarte L."/>
            <person name="Spannagl M."/>
            <person name="Mayer K.F.X."/>
            <person name="Lu F.H."/>
            <person name="Bevan M.W."/>
            <person name="Leroy P."/>
            <person name="Li P."/>
            <person name="You F.M."/>
            <person name="Sun Q."/>
            <person name="Liu Z."/>
            <person name="Lyons E."/>
            <person name="Wicker T."/>
            <person name="Salzberg S.L."/>
            <person name="Devos K.M."/>
            <person name="Dvorak J."/>
        </authorList>
    </citation>
    <scope>NUCLEOTIDE SEQUENCE [LARGE SCALE GENOMIC DNA]</scope>
    <source>
        <strain evidence="3">cv. AL8/78</strain>
    </source>
</reference>
<organism evidence="3 4">
    <name type="scientific">Aegilops tauschii subsp. strangulata</name>
    <name type="common">Goatgrass</name>
    <dbReference type="NCBI Taxonomy" id="200361"/>
    <lineage>
        <taxon>Eukaryota</taxon>
        <taxon>Viridiplantae</taxon>
        <taxon>Streptophyta</taxon>
        <taxon>Embryophyta</taxon>
        <taxon>Tracheophyta</taxon>
        <taxon>Spermatophyta</taxon>
        <taxon>Magnoliopsida</taxon>
        <taxon>Liliopsida</taxon>
        <taxon>Poales</taxon>
        <taxon>Poaceae</taxon>
        <taxon>BOP clade</taxon>
        <taxon>Pooideae</taxon>
        <taxon>Triticodae</taxon>
        <taxon>Triticeae</taxon>
        <taxon>Triticinae</taxon>
        <taxon>Aegilops</taxon>
    </lineage>
</organism>
<dbReference type="EnsemblPlants" id="AET7Gv20456500.17">
    <property type="protein sequence ID" value="AET7Gv20456500.17"/>
    <property type="gene ID" value="AET7Gv20456500"/>
</dbReference>
<dbReference type="AlphaFoldDB" id="A0A453R483"/>
<evidence type="ECO:0000256" key="1">
    <source>
        <dbReference type="ARBA" id="ARBA00022723"/>
    </source>
</evidence>
<name>A0A453R483_AEGTS</name>
<dbReference type="PROSITE" id="PS00202">
    <property type="entry name" value="RUBREDOXIN"/>
    <property type="match status" value="1"/>
</dbReference>
<reference evidence="4" key="1">
    <citation type="journal article" date="2014" name="Science">
        <title>Ancient hybridizations among the ancestral genomes of bread wheat.</title>
        <authorList>
            <consortium name="International Wheat Genome Sequencing Consortium,"/>
            <person name="Marcussen T."/>
            <person name="Sandve S.R."/>
            <person name="Heier L."/>
            <person name="Spannagl M."/>
            <person name="Pfeifer M."/>
            <person name="Jakobsen K.S."/>
            <person name="Wulff B.B."/>
            <person name="Steuernagel B."/>
            <person name="Mayer K.F."/>
            <person name="Olsen O.A."/>
        </authorList>
    </citation>
    <scope>NUCLEOTIDE SEQUENCE [LARGE SCALE GENOMIC DNA]</scope>
    <source>
        <strain evidence="4">cv. AL8/78</strain>
    </source>
</reference>
<dbReference type="Gramene" id="AET7Gv20456500.17">
    <property type="protein sequence ID" value="AET7Gv20456500.17"/>
    <property type="gene ID" value="AET7Gv20456500"/>
</dbReference>
<accession>A0A453R483</accession>
<evidence type="ECO:0000313" key="3">
    <source>
        <dbReference type="EnsemblPlants" id="AET7Gv20456500.17"/>
    </source>
</evidence>